<evidence type="ECO:0000313" key="3">
    <source>
        <dbReference type="Proteomes" id="UP000838756"/>
    </source>
</evidence>
<dbReference type="SUPFAM" id="SSF69304">
    <property type="entry name" value="Tricorn protease N-terminal domain"/>
    <property type="match status" value="1"/>
</dbReference>
<dbReference type="OrthoDB" id="7071878at2759"/>
<feature type="signal peptide" evidence="1">
    <location>
        <begin position="1"/>
        <end position="18"/>
    </location>
</feature>
<dbReference type="EMBL" id="CAKXAJ010018414">
    <property type="protein sequence ID" value="CAH2217703.1"/>
    <property type="molecule type" value="Genomic_DNA"/>
</dbReference>
<comment type="caution">
    <text evidence="2">The sequence shown here is derived from an EMBL/GenBank/DDBJ whole genome shotgun (WGS) entry which is preliminary data.</text>
</comment>
<name>A0A8S4QSF5_9NEOP</name>
<evidence type="ECO:0000313" key="2">
    <source>
        <dbReference type="EMBL" id="CAH2217703.1"/>
    </source>
</evidence>
<protein>
    <submittedName>
        <fullName evidence="2">Jg21600 protein</fullName>
    </submittedName>
</protein>
<reference evidence="2" key="1">
    <citation type="submission" date="2022-03" db="EMBL/GenBank/DDBJ databases">
        <authorList>
            <person name="Lindestad O."/>
        </authorList>
    </citation>
    <scope>NUCLEOTIDE SEQUENCE</scope>
</reference>
<accession>A0A8S4QSF5</accession>
<sequence>MKLLTCLTAFALLSLLAAAPISNEGDENKELYIEDFVKYKAEHDIVYLVVLINSIYFDKDHSSEFESKEADKDILVNFLEAEVQPDGSHVDQDLYNIKEGAKKILENGSDAVASVNQRKIVFFGAKDGLYVYNPATNEAYKYRQITDSVIAITMAVGGDIIYVLTEDRQHQMAIYSLKFKNTGLLSN</sequence>
<feature type="chain" id="PRO_5035837354" evidence="1">
    <location>
        <begin position="19"/>
        <end position="187"/>
    </location>
</feature>
<dbReference type="Proteomes" id="UP000838756">
    <property type="component" value="Unassembled WGS sequence"/>
</dbReference>
<evidence type="ECO:0000256" key="1">
    <source>
        <dbReference type="SAM" id="SignalP"/>
    </source>
</evidence>
<proteinExistence type="predicted"/>
<keyword evidence="3" id="KW-1185">Reference proteome</keyword>
<keyword evidence="1" id="KW-0732">Signal</keyword>
<gene>
    <name evidence="2" type="primary">jg21600</name>
    <name evidence="2" type="ORF">PAEG_LOCUS5585</name>
</gene>
<organism evidence="2 3">
    <name type="scientific">Pararge aegeria aegeria</name>
    <dbReference type="NCBI Taxonomy" id="348720"/>
    <lineage>
        <taxon>Eukaryota</taxon>
        <taxon>Metazoa</taxon>
        <taxon>Ecdysozoa</taxon>
        <taxon>Arthropoda</taxon>
        <taxon>Hexapoda</taxon>
        <taxon>Insecta</taxon>
        <taxon>Pterygota</taxon>
        <taxon>Neoptera</taxon>
        <taxon>Endopterygota</taxon>
        <taxon>Lepidoptera</taxon>
        <taxon>Glossata</taxon>
        <taxon>Ditrysia</taxon>
        <taxon>Papilionoidea</taxon>
        <taxon>Nymphalidae</taxon>
        <taxon>Satyrinae</taxon>
        <taxon>Satyrini</taxon>
        <taxon>Parargina</taxon>
        <taxon>Pararge</taxon>
    </lineage>
</organism>
<dbReference type="AlphaFoldDB" id="A0A8S4QSF5"/>